<keyword evidence="11" id="KW-1185">Reference proteome</keyword>
<keyword evidence="7" id="KW-0804">Transcription</keyword>
<dbReference type="SUPFAM" id="SSF53807">
    <property type="entry name" value="Helical backbone' metal receptor"/>
    <property type="match status" value="1"/>
</dbReference>
<feature type="domain" description="HTH araC/xylS-type" evidence="8">
    <location>
        <begin position="176"/>
        <end position="274"/>
    </location>
</feature>
<organism evidence="10 11">
    <name type="scientific">Paenibacillus aquistagni</name>
    <dbReference type="NCBI Taxonomy" id="1852522"/>
    <lineage>
        <taxon>Bacteria</taxon>
        <taxon>Bacillati</taxon>
        <taxon>Bacillota</taxon>
        <taxon>Bacilli</taxon>
        <taxon>Bacillales</taxon>
        <taxon>Paenibacillaceae</taxon>
        <taxon>Paenibacillus</taxon>
    </lineage>
</organism>
<gene>
    <name evidence="10" type="ORF">SAMN06295960_0147</name>
</gene>
<dbReference type="AlphaFoldDB" id="A0A1X7I762"/>
<dbReference type="SUPFAM" id="SSF46689">
    <property type="entry name" value="Homeodomain-like"/>
    <property type="match status" value="2"/>
</dbReference>
<dbReference type="Pfam" id="PF01497">
    <property type="entry name" value="Peripla_BP_2"/>
    <property type="match status" value="1"/>
</dbReference>
<evidence type="ECO:0000256" key="4">
    <source>
        <dbReference type="ARBA" id="ARBA00022729"/>
    </source>
</evidence>
<dbReference type="GO" id="GO:0043565">
    <property type="term" value="F:sequence-specific DNA binding"/>
    <property type="evidence" value="ECO:0007669"/>
    <property type="project" value="InterPro"/>
</dbReference>
<comment type="subcellular location">
    <subcellularLocation>
        <location evidence="1">Cell envelope</location>
    </subcellularLocation>
</comment>
<dbReference type="OrthoDB" id="2660924at2"/>
<comment type="similarity">
    <text evidence="2">Belongs to the bacterial solute-binding protein 8 family.</text>
</comment>
<dbReference type="PROSITE" id="PS01124">
    <property type="entry name" value="HTH_ARAC_FAMILY_2"/>
    <property type="match status" value="1"/>
</dbReference>
<dbReference type="InterPro" id="IPR020449">
    <property type="entry name" value="Tscrpt_reg_AraC-type_HTH"/>
</dbReference>
<dbReference type="InterPro" id="IPR009057">
    <property type="entry name" value="Homeodomain-like_sf"/>
</dbReference>
<dbReference type="GO" id="GO:1901678">
    <property type="term" value="P:iron coordination entity transport"/>
    <property type="evidence" value="ECO:0007669"/>
    <property type="project" value="UniProtKB-ARBA"/>
</dbReference>
<dbReference type="SMART" id="SM00342">
    <property type="entry name" value="HTH_ARAC"/>
    <property type="match status" value="1"/>
</dbReference>
<sequence>MRSTYELSHSLRSLRFQLEDVLYIRHHCNCTFERVECELHSLFVFREGTGGLLIESKPFIYTAGKCYIVPPGTSLCMTSDGASSVSYYHITFRIEQWKTNDIIEVYPSPLFPGQYELYVYPWSRFLRSIEEIYANRNEKSDIDWFNQQVLFMQLMSTIFEHNLRLGKAPSPTQSVEQTIQYINQHYSENITVKQLAQLANVTSWRYTPMFQELTGKKPIDYVTDVRINKAKELLQSSDEPLREIALSVGFTDEYYFNRRFRQVVGITPKQYARLMRGSVTVTDWTGHVVEIPLRPKRLIYHGETFGDLIALGVEAVGTSSTFMKGSIYEDLLNHIEDVGHPFDQEKTRRLAPDLIIIANEEEELYRAIAGIAPTVTFNSFAPLEERLLTLGELLGKQLEAKQWLEAFQRKEQDMWNELRPWIQLNETATVFIYDRGERLFVMGSIGMSAALYHRDGFKAVDRVQPLLESGNGYLEIEEEELPLYAGDRIFLLLGQHEQSRQAAKRMMQSASWLNLPAVQKGHVHQIPALHWNLNDALTRERLLHELPQLISKKAGMEA</sequence>
<evidence type="ECO:0000256" key="6">
    <source>
        <dbReference type="ARBA" id="ARBA00023125"/>
    </source>
</evidence>
<protein>
    <submittedName>
        <fullName evidence="10">ABC-type Fe3+-hydroxamate transport system, substrate-binding protein</fullName>
    </submittedName>
</protein>
<evidence type="ECO:0000256" key="1">
    <source>
        <dbReference type="ARBA" id="ARBA00004196"/>
    </source>
</evidence>
<evidence type="ECO:0000259" key="8">
    <source>
        <dbReference type="PROSITE" id="PS01124"/>
    </source>
</evidence>
<dbReference type="InterPro" id="IPR002491">
    <property type="entry name" value="ABC_transptr_periplasmic_BD"/>
</dbReference>
<evidence type="ECO:0000256" key="5">
    <source>
        <dbReference type="ARBA" id="ARBA00023015"/>
    </source>
</evidence>
<dbReference type="EMBL" id="FXAZ01000001">
    <property type="protein sequence ID" value="SMG09671.1"/>
    <property type="molecule type" value="Genomic_DNA"/>
</dbReference>
<evidence type="ECO:0000313" key="10">
    <source>
        <dbReference type="EMBL" id="SMG09671.1"/>
    </source>
</evidence>
<dbReference type="STRING" id="1852522.SAMN06295960_0147"/>
<dbReference type="InterPro" id="IPR037923">
    <property type="entry name" value="HTH-like"/>
</dbReference>
<evidence type="ECO:0000256" key="3">
    <source>
        <dbReference type="ARBA" id="ARBA00022448"/>
    </source>
</evidence>
<evidence type="ECO:0000256" key="7">
    <source>
        <dbReference type="ARBA" id="ARBA00023163"/>
    </source>
</evidence>
<dbReference type="PANTHER" id="PTHR30532:SF26">
    <property type="entry name" value="IRON(3+)-HYDROXAMATE-BINDING PROTEIN FHUD"/>
    <property type="match status" value="1"/>
</dbReference>
<evidence type="ECO:0000313" key="11">
    <source>
        <dbReference type="Proteomes" id="UP000193834"/>
    </source>
</evidence>
<dbReference type="Pfam" id="PF12833">
    <property type="entry name" value="HTH_18"/>
    <property type="match status" value="1"/>
</dbReference>
<dbReference type="GO" id="GO:0030288">
    <property type="term" value="C:outer membrane-bounded periplasmic space"/>
    <property type="evidence" value="ECO:0007669"/>
    <property type="project" value="TreeGrafter"/>
</dbReference>
<feature type="domain" description="Fe/B12 periplasmic-binding" evidence="9">
    <location>
        <begin position="296"/>
        <end position="554"/>
    </location>
</feature>
<evidence type="ECO:0000259" key="9">
    <source>
        <dbReference type="PROSITE" id="PS50983"/>
    </source>
</evidence>
<accession>A0A1X7I762</accession>
<dbReference type="PANTHER" id="PTHR30532">
    <property type="entry name" value="IRON III DICITRATE-BINDING PERIPLASMIC PROTEIN"/>
    <property type="match status" value="1"/>
</dbReference>
<dbReference type="InterPro" id="IPR051313">
    <property type="entry name" value="Bact_iron-sidero_bind"/>
</dbReference>
<dbReference type="Gene3D" id="3.40.50.1980">
    <property type="entry name" value="Nitrogenase molybdenum iron protein domain"/>
    <property type="match status" value="2"/>
</dbReference>
<name>A0A1X7I762_9BACL</name>
<keyword evidence="5" id="KW-0805">Transcription regulation</keyword>
<dbReference type="PROSITE" id="PS00041">
    <property type="entry name" value="HTH_ARAC_FAMILY_1"/>
    <property type="match status" value="1"/>
</dbReference>
<dbReference type="PRINTS" id="PR00032">
    <property type="entry name" value="HTHARAC"/>
</dbReference>
<keyword evidence="6" id="KW-0238">DNA-binding</keyword>
<dbReference type="InterPro" id="IPR018060">
    <property type="entry name" value="HTH_AraC"/>
</dbReference>
<keyword evidence="4" id="KW-0732">Signal</keyword>
<dbReference type="InterPro" id="IPR018062">
    <property type="entry name" value="HTH_AraC-typ_CS"/>
</dbReference>
<keyword evidence="3" id="KW-0813">Transport</keyword>
<dbReference type="PROSITE" id="PS50983">
    <property type="entry name" value="FE_B12_PBP"/>
    <property type="match status" value="1"/>
</dbReference>
<evidence type="ECO:0000256" key="2">
    <source>
        <dbReference type="ARBA" id="ARBA00008814"/>
    </source>
</evidence>
<dbReference type="GO" id="GO:0003700">
    <property type="term" value="F:DNA-binding transcription factor activity"/>
    <property type="evidence" value="ECO:0007669"/>
    <property type="project" value="InterPro"/>
</dbReference>
<dbReference type="SUPFAM" id="SSF51215">
    <property type="entry name" value="Regulatory protein AraC"/>
    <property type="match status" value="1"/>
</dbReference>
<proteinExistence type="inferred from homology"/>
<dbReference type="RefSeq" id="WP_085492454.1">
    <property type="nucleotide sequence ID" value="NZ_FXAZ01000001.1"/>
</dbReference>
<reference evidence="10 11" key="1">
    <citation type="submission" date="2017-04" db="EMBL/GenBank/DDBJ databases">
        <authorList>
            <person name="Afonso C.L."/>
            <person name="Miller P.J."/>
            <person name="Scott M.A."/>
            <person name="Spackman E."/>
            <person name="Goraichik I."/>
            <person name="Dimitrov K.M."/>
            <person name="Suarez D.L."/>
            <person name="Swayne D.E."/>
        </authorList>
    </citation>
    <scope>NUCLEOTIDE SEQUENCE [LARGE SCALE GENOMIC DNA]</scope>
    <source>
        <strain evidence="10 11">11</strain>
    </source>
</reference>
<dbReference type="Gene3D" id="1.10.10.60">
    <property type="entry name" value="Homeodomain-like"/>
    <property type="match status" value="2"/>
</dbReference>
<dbReference type="Proteomes" id="UP000193834">
    <property type="component" value="Unassembled WGS sequence"/>
</dbReference>